<feature type="region of interest" description="Disordered" evidence="1">
    <location>
        <begin position="1"/>
        <end position="50"/>
    </location>
</feature>
<dbReference type="Proteomes" id="UP001152799">
    <property type="component" value="Chromosome 13"/>
</dbReference>
<evidence type="ECO:0000313" key="2">
    <source>
        <dbReference type="EMBL" id="CAG9763503.1"/>
    </source>
</evidence>
<evidence type="ECO:0000256" key="1">
    <source>
        <dbReference type="SAM" id="MobiDB-lite"/>
    </source>
</evidence>
<reference evidence="2" key="1">
    <citation type="submission" date="2022-01" db="EMBL/GenBank/DDBJ databases">
        <authorList>
            <person name="King R."/>
        </authorList>
    </citation>
    <scope>NUCLEOTIDE SEQUENCE</scope>
</reference>
<organism evidence="2 3">
    <name type="scientific">Ceutorhynchus assimilis</name>
    <name type="common">cabbage seed weevil</name>
    <dbReference type="NCBI Taxonomy" id="467358"/>
    <lineage>
        <taxon>Eukaryota</taxon>
        <taxon>Metazoa</taxon>
        <taxon>Ecdysozoa</taxon>
        <taxon>Arthropoda</taxon>
        <taxon>Hexapoda</taxon>
        <taxon>Insecta</taxon>
        <taxon>Pterygota</taxon>
        <taxon>Neoptera</taxon>
        <taxon>Endopterygota</taxon>
        <taxon>Coleoptera</taxon>
        <taxon>Polyphaga</taxon>
        <taxon>Cucujiformia</taxon>
        <taxon>Curculionidae</taxon>
        <taxon>Ceutorhynchinae</taxon>
        <taxon>Ceutorhynchus</taxon>
    </lineage>
</organism>
<name>A0A9N9MK90_9CUCU</name>
<proteinExistence type="predicted"/>
<sequence length="120" mass="13993">MGDSQDNETEWNLVNKRKRNTNSPQNENPQKKPNNEAAPSSTSRITNKLKNASEKMRTIFQQKYNSLFYFDTTQKMNRAEIAELWENAIPNNRDIILETKKGFLLKSNTTKTILQETLKK</sequence>
<dbReference type="EMBL" id="OU892289">
    <property type="protein sequence ID" value="CAG9763503.1"/>
    <property type="molecule type" value="Genomic_DNA"/>
</dbReference>
<accession>A0A9N9MK90</accession>
<protein>
    <submittedName>
        <fullName evidence="2">Uncharacterized protein</fullName>
    </submittedName>
</protein>
<evidence type="ECO:0000313" key="3">
    <source>
        <dbReference type="Proteomes" id="UP001152799"/>
    </source>
</evidence>
<gene>
    <name evidence="2" type="ORF">CEUTPL_LOCUS4162</name>
</gene>
<dbReference type="OrthoDB" id="6770080at2759"/>
<feature type="compositionally biased region" description="Polar residues" evidence="1">
    <location>
        <begin position="37"/>
        <end position="50"/>
    </location>
</feature>
<dbReference type="AlphaFoldDB" id="A0A9N9MK90"/>
<keyword evidence="3" id="KW-1185">Reference proteome</keyword>